<feature type="region of interest" description="Disordered" evidence="1">
    <location>
        <begin position="36"/>
        <end position="151"/>
    </location>
</feature>
<keyword evidence="2" id="KW-1185">Reference proteome</keyword>
<dbReference type="eggNOG" id="ENOG502SD5U">
    <property type="taxonomic scope" value="Eukaryota"/>
</dbReference>
<dbReference type="PANTHER" id="PTHR36746:SF5">
    <property type="match status" value="1"/>
</dbReference>
<dbReference type="PaxDb" id="3827-XP_004496071.1"/>
<dbReference type="GeneID" id="101507072"/>
<dbReference type="KEGG" id="cam:101507072"/>
<evidence type="ECO:0000313" key="3">
    <source>
        <dbReference type="RefSeq" id="XP_004496071.1"/>
    </source>
</evidence>
<reference evidence="2" key="1">
    <citation type="journal article" date="2013" name="Nat. Biotechnol.">
        <title>Draft genome sequence of chickpea (Cicer arietinum) provides a resource for trait improvement.</title>
        <authorList>
            <person name="Varshney R.K."/>
            <person name="Song C."/>
            <person name="Saxena R.K."/>
            <person name="Azam S."/>
            <person name="Yu S."/>
            <person name="Sharpe A.G."/>
            <person name="Cannon S."/>
            <person name="Baek J."/>
            <person name="Rosen B.D."/>
            <person name="Tar'an B."/>
            <person name="Millan T."/>
            <person name="Zhang X."/>
            <person name="Ramsay L.D."/>
            <person name="Iwata A."/>
            <person name="Wang Y."/>
            <person name="Nelson W."/>
            <person name="Farmer A.D."/>
            <person name="Gaur P.M."/>
            <person name="Soderlund C."/>
            <person name="Penmetsa R.V."/>
            <person name="Xu C."/>
            <person name="Bharti A.K."/>
            <person name="He W."/>
            <person name="Winter P."/>
            <person name="Zhao S."/>
            <person name="Hane J.K."/>
            <person name="Carrasquilla-Garcia N."/>
            <person name="Condie J.A."/>
            <person name="Upadhyaya H.D."/>
            <person name="Luo M.C."/>
            <person name="Thudi M."/>
            <person name="Gowda C.L."/>
            <person name="Singh N.P."/>
            <person name="Lichtenzveig J."/>
            <person name="Gali K.K."/>
            <person name="Rubio J."/>
            <person name="Nadarajan N."/>
            <person name="Dolezel J."/>
            <person name="Bansal K.C."/>
            <person name="Xu X."/>
            <person name="Edwards D."/>
            <person name="Zhang G."/>
            <person name="Kahl G."/>
            <person name="Gil J."/>
            <person name="Singh K.B."/>
            <person name="Datta S.K."/>
            <person name="Jackson S.A."/>
            <person name="Wang J."/>
            <person name="Cook D.R."/>
        </authorList>
    </citation>
    <scope>NUCLEOTIDE SEQUENCE [LARGE SCALE GENOMIC DNA]</scope>
    <source>
        <strain evidence="2">cv. CDC Frontier</strain>
    </source>
</reference>
<feature type="compositionally biased region" description="Polar residues" evidence="1">
    <location>
        <begin position="139"/>
        <end position="151"/>
    </location>
</feature>
<dbReference type="RefSeq" id="XP_004496071.1">
    <property type="nucleotide sequence ID" value="XM_004496014.3"/>
</dbReference>
<proteinExistence type="predicted"/>
<dbReference type="Proteomes" id="UP000087171">
    <property type="component" value="Chromosome Ca4"/>
</dbReference>
<protein>
    <submittedName>
        <fullName evidence="3">Uncharacterized protein LOC101507072</fullName>
    </submittedName>
</protein>
<reference evidence="3" key="2">
    <citation type="submission" date="2025-08" db="UniProtKB">
        <authorList>
            <consortium name="RefSeq"/>
        </authorList>
    </citation>
    <scope>IDENTIFICATION</scope>
    <source>
        <tissue evidence="3">Etiolated seedlings</tissue>
    </source>
</reference>
<name>A0A1S2XZE4_CICAR</name>
<gene>
    <name evidence="3" type="primary">LOC101507072</name>
</gene>
<dbReference type="PANTHER" id="PTHR36746">
    <property type="entry name" value="BNAC04G51760D PROTEIN"/>
    <property type="match status" value="1"/>
</dbReference>
<dbReference type="OrthoDB" id="1588050at2759"/>
<evidence type="ECO:0000256" key="1">
    <source>
        <dbReference type="SAM" id="MobiDB-lite"/>
    </source>
</evidence>
<feature type="compositionally biased region" description="Low complexity" evidence="1">
    <location>
        <begin position="43"/>
        <end position="60"/>
    </location>
</feature>
<feature type="compositionally biased region" description="Polar residues" evidence="1">
    <location>
        <begin position="89"/>
        <end position="98"/>
    </location>
</feature>
<evidence type="ECO:0000313" key="2">
    <source>
        <dbReference type="Proteomes" id="UP000087171"/>
    </source>
</evidence>
<sequence>MENNNSSSSSSVCTKIRQAFTTNPAVRAIQRISSFNQEHKHVTNVSNSPSSTPPKTSSVKTKPHQKAQTETSSEAIPIKFHDSKPTYKENGNSSTVSSVAKGASTHVGNSERATKVSAQGELTQPQHVPPMQRKPTTKAVAQNGSNQQGQESVDINDTFREFIQRAKKKIRTVSNIGRDQNNNPAAAPDHDVHHAAAATGKNEDHFQDFIQRARKKIRATTTVGKTGSVRRN</sequence>
<feature type="region of interest" description="Disordered" evidence="1">
    <location>
        <begin position="176"/>
        <end position="198"/>
    </location>
</feature>
<dbReference type="AlphaFoldDB" id="A0A1S2XZE4"/>
<accession>A0A1S2XZE4</accession>
<organism evidence="2 3">
    <name type="scientific">Cicer arietinum</name>
    <name type="common">Chickpea</name>
    <name type="synonym">Garbanzo</name>
    <dbReference type="NCBI Taxonomy" id="3827"/>
    <lineage>
        <taxon>Eukaryota</taxon>
        <taxon>Viridiplantae</taxon>
        <taxon>Streptophyta</taxon>
        <taxon>Embryophyta</taxon>
        <taxon>Tracheophyta</taxon>
        <taxon>Spermatophyta</taxon>
        <taxon>Magnoliopsida</taxon>
        <taxon>eudicotyledons</taxon>
        <taxon>Gunneridae</taxon>
        <taxon>Pentapetalae</taxon>
        <taxon>rosids</taxon>
        <taxon>fabids</taxon>
        <taxon>Fabales</taxon>
        <taxon>Fabaceae</taxon>
        <taxon>Papilionoideae</taxon>
        <taxon>50 kb inversion clade</taxon>
        <taxon>NPAAA clade</taxon>
        <taxon>Hologalegina</taxon>
        <taxon>IRL clade</taxon>
        <taxon>Cicereae</taxon>
        <taxon>Cicer</taxon>
    </lineage>
</organism>
<feature type="compositionally biased region" description="Polar residues" evidence="1">
    <location>
        <begin position="116"/>
        <end position="126"/>
    </location>
</feature>